<sequence length="402" mass="42433">MTPLDAAQLDAADPLAGFRERFVLDGGPAAYLDGNSLGRAPRATLDRLERLYREEWAAGLIGSWEHWVDLPTRVGDELGAAVLGAAPGQTVVADSTSVLLFKALHAAAALRPDRDGLVVLGGDFPTDRYLATEVARARGLRLQEVVPRPTEPVTAEQVRAAVGPGTAVVLLSHVDYRSAALADLRAVTAAVHDAGAVVVWDLSHSAGVVPLALDADDVDLAVGCTYKYLCGGPGAPAYLYAAARHHDRLVNPVPGWFGADDVFAMAHEHVPAAGVRRMLSGTPVVPGVVAVQEGVRLVAEAGVAAVRAKSVLLTRRVLERAETDLVPVGWQVATPREDARRGSHVVLSGPGAREVVDRLARRGVLADFRHPDLLRVGLSPLSTSFAEVDAAMDAVAEEARRP</sequence>
<organism evidence="5 6">
    <name type="scientific">Aquipuribacter hungaricus</name>
    <dbReference type="NCBI Taxonomy" id="545624"/>
    <lineage>
        <taxon>Bacteria</taxon>
        <taxon>Bacillati</taxon>
        <taxon>Actinomycetota</taxon>
        <taxon>Actinomycetes</taxon>
        <taxon>Micrococcales</taxon>
        <taxon>Intrasporangiaceae</taxon>
        <taxon>Aquipuribacter</taxon>
    </lineage>
</organism>
<keyword evidence="2 4" id="KW-0378">Hydrolase</keyword>
<evidence type="ECO:0000313" key="6">
    <source>
        <dbReference type="Proteomes" id="UP001595685"/>
    </source>
</evidence>
<dbReference type="Gene3D" id="3.40.640.10">
    <property type="entry name" value="Type I PLP-dependent aspartate aminotransferase-like (Major domain)"/>
    <property type="match status" value="1"/>
</dbReference>
<dbReference type="EC" id="3.7.1.3" evidence="4"/>
<reference evidence="6" key="1">
    <citation type="journal article" date="2019" name="Int. J. Syst. Evol. Microbiol.">
        <title>The Global Catalogue of Microorganisms (GCM) 10K type strain sequencing project: providing services to taxonomists for standard genome sequencing and annotation.</title>
        <authorList>
            <consortium name="The Broad Institute Genomics Platform"/>
            <consortium name="The Broad Institute Genome Sequencing Center for Infectious Disease"/>
            <person name="Wu L."/>
            <person name="Ma J."/>
        </authorList>
    </citation>
    <scope>NUCLEOTIDE SEQUENCE [LARGE SCALE GENOMIC DNA]</scope>
    <source>
        <strain evidence="6">NCAIM B.02333</strain>
    </source>
</reference>
<comment type="catalytic activity">
    <reaction evidence="4">
        <text>L-kynurenine + H2O = anthranilate + L-alanine + H(+)</text>
        <dbReference type="Rhea" id="RHEA:16813"/>
        <dbReference type="ChEBI" id="CHEBI:15377"/>
        <dbReference type="ChEBI" id="CHEBI:15378"/>
        <dbReference type="ChEBI" id="CHEBI:16567"/>
        <dbReference type="ChEBI" id="CHEBI:57959"/>
        <dbReference type="ChEBI" id="CHEBI:57972"/>
        <dbReference type="EC" id="3.7.1.3"/>
    </reaction>
</comment>
<dbReference type="EMBL" id="JBHRWW010000005">
    <property type="protein sequence ID" value="MFC3688442.1"/>
    <property type="molecule type" value="Genomic_DNA"/>
</dbReference>
<dbReference type="InterPro" id="IPR015424">
    <property type="entry name" value="PyrdxlP-dep_Trfase"/>
</dbReference>
<evidence type="ECO:0000256" key="4">
    <source>
        <dbReference type="PIRNR" id="PIRNR038800"/>
    </source>
</evidence>
<evidence type="ECO:0000256" key="3">
    <source>
        <dbReference type="ARBA" id="ARBA00022898"/>
    </source>
</evidence>
<keyword evidence="1 4" id="KW-0662">Pyridine nucleotide biosynthesis</keyword>
<dbReference type="InterPro" id="IPR015421">
    <property type="entry name" value="PyrdxlP-dep_Trfase_major"/>
</dbReference>
<comment type="cofactor">
    <cofactor evidence="4">
        <name>pyridoxal 5'-phosphate</name>
        <dbReference type="ChEBI" id="CHEBI:597326"/>
    </cofactor>
</comment>
<dbReference type="Pfam" id="PF22580">
    <property type="entry name" value="KYNU_C"/>
    <property type="match status" value="1"/>
</dbReference>
<comment type="function">
    <text evidence="4">Catalyzes the cleavage of L-kynurenine (L-Kyn) and L-3-hydroxykynurenine (L-3OHKyn) into anthranilic acid (AA) and 3-hydroxyanthranilic acid (3-OHAA), respectively.</text>
</comment>
<comment type="pathway">
    <text evidence="4">Amino-acid degradation; L-kynurenine degradation; L-alanine and anthranilate from L-kynurenine: step 1/1.</text>
</comment>
<dbReference type="PANTHER" id="PTHR14084">
    <property type="entry name" value="KYNURENINASE"/>
    <property type="match status" value="1"/>
</dbReference>
<dbReference type="InterPro" id="IPR015422">
    <property type="entry name" value="PyrdxlP-dep_Trfase_small"/>
</dbReference>
<evidence type="ECO:0000256" key="1">
    <source>
        <dbReference type="ARBA" id="ARBA00022642"/>
    </source>
</evidence>
<dbReference type="Gene3D" id="3.90.1150.10">
    <property type="entry name" value="Aspartate Aminotransferase, domain 1"/>
    <property type="match status" value="1"/>
</dbReference>
<proteinExistence type="inferred from homology"/>
<evidence type="ECO:0000256" key="2">
    <source>
        <dbReference type="ARBA" id="ARBA00022801"/>
    </source>
</evidence>
<comment type="subunit">
    <text evidence="4">Homodimer.</text>
</comment>
<protein>
    <recommendedName>
        <fullName evidence="4">Kynureninase</fullName>
        <ecNumber evidence="4">3.7.1.3</ecNumber>
    </recommendedName>
</protein>
<dbReference type="PIRSF" id="PIRSF038800">
    <property type="entry name" value="KYNU"/>
    <property type="match status" value="1"/>
</dbReference>
<dbReference type="SUPFAM" id="SSF53383">
    <property type="entry name" value="PLP-dependent transferases"/>
    <property type="match status" value="1"/>
</dbReference>
<accession>A0ABV7WGA8</accession>
<comment type="pathway">
    <text evidence="4">Cofactor biosynthesis; NAD(+) biosynthesis; quinolinate from L-kynurenine: step 2/3.</text>
</comment>
<evidence type="ECO:0000313" key="5">
    <source>
        <dbReference type="EMBL" id="MFC3688442.1"/>
    </source>
</evidence>
<comment type="similarity">
    <text evidence="4">Belongs to the kynureninase family.</text>
</comment>
<dbReference type="Proteomes" id="UP001595685">
    <property type="component" value="Unassembled WGS sequence"/>
</dbReference>
<name>A0ABV7WGA8_9MICO</name>
<keyword evidence="6" id="KW-1185">Reference proteome</keyword>
<dbReference type="InterPro" id="IPR010111">
    <property type="entry name" value="Kynureninase"/>
</dbReference>
<comment type="caution">
    <text evidence="5">The sequence shown here is derived from an EMBL/GenBank/DDBJ whole genome shotgun (WGS) entry which is preliminary data.</text>
</comment>
<dbReference type="RefSeq" id="WP_340293714.1">
    <property type="nucleotide sequence ID" value="NZ_JBBEOI010000120.1"/>
</dbReference>
<dbReference type="PANTHER" id="PTHR14084:SF0">
    <property type="entry name" value="KYNURENINASE"/>
    <property type="match status" value="1"/>
</dbReference>
<keyword evidence="3 4" id="KW-0663">Pyridoxal phosphate</keyword>
<comment type="catalytic activity">
    <reaction evidence="4">
        <text>3-hydroxy-L-kynurenine + H2O = 3-hydroxyanthranilate + L-alanine + H(+)</text>
        <dbReference type="Rhea" id="RHEA:25143"/>
        <dbReference type="ChEBI" id="CHEBI:15377"/>
        <dbReference type="ChEBI" id="CHEBI:15378"/>
        <dbReference type="ChEBI" id="CHEBI:36559"/>
        <dbReference type="ChEBI" id="CHEBI:57972"/>
        <dbReference type="ChEBI" id="CHEBI:58125"/>
        <dbReference type="EC" id="3.7.1.3"/>
    </reaction>
</comment>
<gene>
    <name evidence="5" type="ORF">ACFOLH_08810</name>
</gene>